<dbReference type="AlphaFoldDB" id="A0A4Y2L2G0"/>
<dbReference type="Proteomes" id="UP000499080">
    <property type="component" value="Unassembled WGS sequence"/>
</dbReference>
<evidence type="ECO:0000313" key="1">
    <source>
        <dbReference type="EMBL" id="GBN07997.1"/>
    </source>
</evidence>
<dbReference type="PANTHER" id="PTHR10773:SF19">
    <property type="match status" value="1"/>
</dbReference>
<comment type="caution">
    <text evidence="1">The sequence shown here is derived from an EMBL/GenBank/DDBJ whole genome shotgun (WGS) entry which is preliminary data.</text>
</comment>
<sequence>MNVREIRNEEKKNKDLPILLFDLQNVMPTPHVNISSLFYLRKLNVDKLTAYYTPAKQVYCALWSENLSGPAGNHIASAFHKILTVLTEENDITELITWSDSCVPQNRNPIISNSVLHFLKDNPQVKSVAMKYSLPEHSCVREVDSVYSNIENP</sequence>
<keyword evidence="2" id="KW-1185">Reference proteome</keyword>
<name>A0A4Y2L2G0_ARAVE</name>
<organism evidence="1 2">
    <name type="scientific">Araneus ventricosus</name>
    <name type="common">Orbweaver spider</name>
    <name type="synonym">Epeira ventricosa</name>
    <dbReference type="NCBI Taxonomy" id="182803"/>
    <lineage>
        <taxon>Eukaryota</taxon>
        <taxon>Metazoa</taxon>
        <taxon>Ecdysozoa</taxon>
        <taxon>Arthropoda</taxon>
        <taxon>Chelicerata</taxon>
        <taxon>Arachnida</taxon>
        <taxon>Araneae</taxon>
        <taxon>Araneomorphae</taxon>
        <taxon>Entelegynae</taxon>
        <taxon>Araneoidea</taxon>
        <taxon>Araneidae</taxon>
        <taxon>Araneus</taxon>
    </lineage>
</organism>
<reference evidence="1 2" key="1">
    <citation type="journal article" date="2019" name="Sci. Rep.">
        <title>Orb-weaving spider Araneus ventricosus genome elucidates the spidroin gene catalogue.</title>
        <authorList>
            <person name="Kono N."/>
            <person name="Nakamura H."/>
            <person name="Ohtoshi R."/>
            <person name="Moran D.A.P."/>
            <person name="Shinohara A."/>
            <person name="Yoshida Y."/>
            <person name="Fujiwara M."/>
            <person name="Mori M."/>
            <person name="Tomita M."/>
            <person name="Arakawa K."/>
        </authorList>
    </citation>
    <scope>NUCLEOTIDE SEQUENCE [LARGE SCALE GENOMIC DNA]</scope>
</reference>
<protein>
    <submittedName>
        <fullName evidence="1">Uncharacterized protein</fullName>
    </submittedName>
</protein>
<dbReference type="EMBL" id="BGPR01005219">
    <property type="protein sequence ID" value="GBN07997.1"/>
    <property type="molecule type" value="Genomic_DNA"/>
</dbReference>
<evidence type="ECO:0000313" key="2">
    <source>
        <dbReference type="Proteomes" id="UP000499080"/>
    </source>
</evidence>
<accession>A0A4Y2L2G0</accession>
<dbReference type="PANTHER" id="PTHR10773">
    <property type="entry name" value="DNA-DIRECTED RNA POLYMERASES I, II, AND III SUBUNIT RPABC2"/>
    <property type="match status" value="1"/>
</dbReference>
<gene>
    <name evidence="1" type="ORF">AVEN_67574_1</name>
</gene>
<proteinExistence type="predicted"/>
<dbReference type="OrthoDB" id="6774547at2759"/>